<dbReference type="SUPFAM" id="SSF54534">
    <property type="entry name" value="FKBP-like"/>
    <property type="match status" value="1"/>
</dbReference>
<proteinExistence type="inferred from homology"/>
<dbReference type="Pfam" id="PF05697">
    <property type="entry name" value="Trigger_N"/>
    <property type="match status" value="1"/>
</dbReference>
<dbReference type="EC" id="5.2.1.8" evidence="3 11"/>
<dbReference type="HAMAP" id="MF_00303">
    <property type="entry name" value="Trigger_factor_Tig"/>
    <property type="match status" value="1"/>
</dbReference>
<dbReference type="InterPro" id="IPR001179">
    <property type="entry name" value="PPIase_FKBP_dom"/>
</dbReference>
<evidence type="ECO:0000256" key="9">
    <source>
        <dbReference type="ARBA" id="ARBA00023306"/>
    </source>
</evidence>
<evidence type="ECO:0000256" key="5">
    <source>
        <dbReference type="ARBA" id="ARBA00022618"/>
    </source>
</evidence>
<evidence type="ECO:0000256" key="11">
    <source>
        <dbReference type="HAMAP-Rule" id="MF_00303"/>
    </source>
</evidence>
<name>A0ABY2YZJ6_9BACT</name>
<dbReference type="Gene3D" id="1.10.3120.10">
    <property type="entry name" value="Trigger factor, C-terminal domain"/>
    <property type="match status" value="1"/>
</dbReference>
<comment type="subcellular location">
    <subcellularLocation>
        <location evidence="11">Cytoplasm</location>
    </subcellularLocation>
    <text evidence="11">About half TF is bound to the ribosome near the polypeptide exit tunnel while the other half is free in the cytoplasm.</text>
</comment>
<dbReference type="SUPFAM" id="SSF109998">
    <property type="entry name" value="Triger factor/SurA peptide-binding domain-like"/>
    <property type="match status" value="1"/>
</dbReference>
<keyword evidence="5 11" id="KW-0132">Cell division</keyword>
<evidence type="ECO:0000256" key="13">
    <source>
        <dbReference type="RuleBase" id="RU003914"/>
    </source>
</evidence>
<dbReference type="GO" id="GO:0003755">
    <property type="term" value="F:peptidyl-prolyl cis-trans isomerase activity"/>
    <property type="evidence" value="ECO:0007669"/>
    <property type="project" value="UniProtKB-EC"/>
</dbReference>
<evidence type="ECO:0000313" key="16">
    <source>
        <dbReference type="EMBL" id="TPR53361.1"/>
    </source>
</evidence>
<dbReference type="Gene3D" id="3.30.70.1050">
    <property type="entry name" value="Trigger factor ribosome-binding domain"/>
    <property type="match status" value="1"/>
</dbReference>
<dbReference type="Pfam" id="PF00254">
    <property type="entry name" value="FKBP_C"/>
    <property type="match status" value="1"/>
</dbReference>
<evidence type="ECO:0000256" key="10">
    <source>
        <dbReference type="ARBA" id="ARBA00029986"/>
    </source>
</evidence>
<evidence type="ECO:0000259" key="15">
    <source>
        <dbReference type="PROSITE" id="PS50059"/>
    </source>
</evidence>
<accession>A0ABY2YZJ6</accession>
<evidence type="ECO:0000256" key="7">
    <source>
        <dbReference type="ARBA" id="ARBA00023186"/>
    </source>
</evidence>
<evidence type="ECO:0000256" key="14">
    <source>
        <dbReference type="SAM" id="MobiDB-lite"/>
    </source>
</evidence>
<feature type="region of interest" description="Disordered" evidence="14">
    <location>
        <begin position="467"/>
        <end position="489"/>
    </location>
</feature>
<comment type="function">
    <text evidence="11">Involved in protein export. Acts as a chaperone by maintaining the newly synthesized protein in an open conformation. Functions as a peptidyl-prolyl cis-trans isomerase.</text>
</comment>
<evidence type="ECO:0000256" key="12">
    <source>
        <dbReference type="PROSITE-ProRule" id="PRU00277"/>
    </source>
</evidence>
<feature type="domain" description="PPIase FKBP-type" evidence="15">
    <location>
        <begin position="163"/>
        <end position="245"/>
    </location>
</feature>
<dbReference type="PIRSF" id="PIRSF003095">
    <property type="entry name" value="Trigger_factor"/>
    <property type="match status" value="1"/>
</dbReference>
<evidence type="ECO:0000256" key="2">
    <source>
        <dbReference type="ARBA" id="ARBA00005464"/>
    </source>
</evidence>
<keyword evidence="6 11" id="KW-0697">Rotamase</keyword>
<dbReference type="InterPro" id="IPR036611">
    <property type="entry name" value="Trigger_fac_ribosome-bd_sf"/>
</dbReference>
<reference evidence="16" key="1">
    <citation type="submission" date="2019-06" db="EMBL/GenBank/DDBJ databases">
        <title>Mycoplasma neophronis type strain whole genome sequence.</title>
        <authorList>
            <person name="Spergser J."/>
        </authorList>
    </citation>
    <scope>NUCLEOTIDE SEQUENCE [LARGE SCALE GENOMIC DNA]</scope>
    <source>
        <strain evidence="16">DSM 24097</strain>
    </source>
</reference>
<evidence type="ECO:0000256" key="3">
    <source>
        <dbReference type="ARBA" id="ARBA00013194"/>
    </source>
</evidence>
<evidence type="ECO:0000256" key="1">
    <source>
        <dbReference type="ARBA" id="ARBA00000971"/>
    </source>
</evidence>
<dbReference type="Gene3D" id="3.10.50.40">
    <property type="match status" value="1"/>
</dbReference>
<dbReference type="InterPro" id="IPR046357">
    <property type="entry name" value="PPIase_dom_sf"/>
</dbReference>
<dbReference type="Pfam" id="PF05698">
    <property type="entry name" value="Trigger_C"/>
    <property type="match status" value="1"/>
</dbReference>
<dbReference type="SUPFAM" id="SSF102735">
    <property type="entry name" value="Trigger factor ribosome-binding domain"/>
    <property type="match status" value="1"/>
</dbReference>
<comment type="domain">
    <text evidence="11">Consists of 3 domains; the N-terminus binds the ribosome, the middle domain has PPIase activity, while the C-terminus has intrinsic chaperone activity on its own.</text>
</comment>
<dbReference type="InterPro" id="IPR008880">
    <property type="entry name" value="Trigger_fac_C"/>
</dbReference>
<comment type="similarity">
    <text evidence="2 11 13">Belongs to the FKBP-type PPIase family. Tig subfamily.</text>
</comment>
<dbReference type="Proteomes" id="UP000316851">
    <property type="component" value="Unassembled WGS sequence"/>
</dbReference>
<protein>
    <recommendedName>
        <fullName evidence="4 11">Trigger factor</fullName>
        <shortName evidence="11">TF</shortName>
        <ecNumber evidence="3 11">5.2.1.8</ecNumber>
    </recommendedName>
    <alternativeName>
        <fullName evidence="10 11">PPIase</fullName>
    </alternativeName>
</protein>
<dbReference type="NCBIfam" id="TIGR00115">
    <property type="entry name" value="tig"/>
    <property type="match status" value="1"/>
</dbReference>
<dbReference type="RefSeq" id="WP_140915016.1">
    <property type="nucleotide sequence ID" value="NZ_VHHP01000008.1"/>
</dbReference>
<keyword evidence="9 11" id="KW-0131">Cell cycle</keyword>
<evidence type="ECO:0000256" key="4">
    <source>
        <dbReference type="ARBA" id="ARBA00016902"/>
    </source>
</evidence>
<evidence type="ECO:0000256" key="6">
    <source>
        <dbReference type="ARBA" id="ARBA00023110"/>
    </source>
</evidence>
<evidence type="ECO:0000256" key="8">
    <source>
        <dbReference type="ARBA" id="ARBA00023235"/>
    </source>
</evidence>
<keyword evidence="11" id="KW-0963">Cytoplasm</keyword>
<dbReference type="InterPro" id="IPR005215">
    <property type="entry name" value="Trig_fac"/>
</dbReference>
<dbReference type="InterPro" id="IPR037041">
    <property type="entry name" value="Trigger_fac_C_sf"/>
</dbReference>
<evidence type="ECO:0000313" key="17">
    <source>
        <dbReference type="Proteomes" id="UP000316851"/>
    </source>
</evidence>
<dbReference type="InterPro" id="IPR008881">
    <property type="entry name" value="Trigger_fac_ribosome-bd_bac"/>
</dbReference>
<dbReference type="EMBL" id="VHHP01000008">
    <property type="protein sequence ID" value="TPR53361.1"/>
    <property type="molecule type" value="Genomic_DNA"/>
</dbReference>
<organism evidence="16 17">
    <name type="scientific">Metamycoplasma neophronis</name>
    <dbReference type="NCBI Taxonomy" id="872983"/>
    <lineage>
        <taxon>Bacteria</taxon>
        <taxon>Bacillati</taxon>
        <taxon>Mycoplasmatota</taxon>
        <taxon>Mycoplasmoidales</taxon>
        <taxon>Metamycoplasmataceae</taxon>
        <taxon>Metamycoplasma</taxon>
    </lineage>
</organism>
<dbReference type="InterPro" id="IPR027304">
    <property type="entry name" value="Trigger_fact/SurA_dom_sf"/>
</dbReference>
<keyword evidence="7 11" id="KW-0143">Chaperone</keyword>
<gene>
    <name evidence="11" type="primary">tig</name>
    <name evidence="16" type="ORF">FJR74_02790</name>
</gene>
<dbReference type="PROSITE" id="PS50059">
    <property type="entry name" value="FKBP_PPIASE"/>
    <property type="match status" value="1"/>
</dbReference>
<comment type="catalytic activity">
    <reaction evidence="1 11 12">
        <text>[protein]-peptidylproline (omega=180) = [protein]-peptidylproline (omega=0)</text>
        <dbReference type="Rhea" id="RHEA:16237"/>
        <dbReference type="Rhea" id="RHEA-COMP:10747"/>
        <dbReference type="Rhea" id="RHEA-COMP:10748"/>
        <dbReference type="ChEBI" id="CHEBI:83833"/>
        <dbReference type="ChEBI" id="CHEBI:83834"/>
        <dbReference type="EC" id="5.2.1.8"/>
    </reaction>
</comment>
<keyword evidence="17" id="KW-1185">Reference proteome</keyword>
<keyword evidence="8 11" id="KW-0413">Isomerase</keyword>
<sequence length="489" mass="56136">MSRLINKEKSELKISYTLEGKEWEEAQEKAKAELRKNVTVQGFRKGKAPAREADKHINLIDILDRALRMSIDKVYDEHIVKEIEKDDEIIGQPSLDVAELTPAKAVIEVTFALFPEVKLGNYKKLGVKLSSVEVEEKDLEAVKKQLASNYVVMLDSEEAIKEGDTVNFDFKGFIDGKEFEGGEAEGFDLVIGSHQFIPGFEEQMVGMKKGEVKDLNLKFPEAYHAKELAGKDVVFNVKVNFVKTPSYPEIDEEFVKQINLPNVRTLKEFEKFVEIQALREKSVKVQNEFIEKATEKLIAESEVTVPHNLVHEEASKYYQNFLNNLKQQQISEKEYLEFSKNTKEEIMHSFEEQAMPNLKKIFIFGAIAKKEKFEVTEADYEAECAKLGKMYNLPIDHVKQILKFENVQTNLINEKIVATLMKDNDAQNYEKFEAAKKTVADYEEEQTKAIIEEVNRKREAAKQLAEVEKEQAEEKETVEVVSEELNKAE</sequence>
<comment type="caution">
    <text evidence="16">The sequence shown here is derived from an EMBL/GenBank/DDBJ whole genome shotgun (WGS) entry which is preliminary data.</text>
</comment>